<keyword evidence="3" id="KW-1185">Reference proteome</keyword>
<evidence type="ECO:0000256" key="1">
    <source>
        <dbReference type="SAM" id="SignalP"/>
    </source>
</evidence>
<sequence length="457" mass="49500">MELSKRTTGRWALRLMAAVLALGSVSAQAVPAYARQTGQNCVACHVSFPELTPYGRWFKLSGYTFGQRQTLPVAMMAQLSRTQIKNNDDGTGTDTLVTARDRMAALNGASLFLAGKVNDNVGGFVQWTYSQNYNTDGTSSGHSGIDNTDLRWVGRMSSADANDVKLLYGATLHNNPTVQDVWNSTPAFGYPFTGSPTAVGPTAGTQIEGALAQQVAGLGAYAFYDRTWYGEVTAYRTADGLFGILRAGQDINTPGGVAKLSGSNPYVRVAYNREWGANSLMLGVFGLQIDRYVDNTDTSSGTDRYADRGIDAQYQYIGSPHTFTAQARYIHEKQDYRSSFAQGATANPSDVLKTLQLKATYYYDHQYGVTLSHFSSSGTADALLYPSGAVTGSANGRPDSSGNIVELDYLPMQNVRLMMQYTAYDKFNGSSGSGYDGATLRSPSDNNTVFLNLWVSF</sequence>
<comment type="caution">
    <text evidence="2">The sequence shown here is derived from an EMBL/GenBank/DDBJ whole genome shotgun (WGS) entry which is preliminary data.</text>
</comment>
<dbReference type="Proteomes" id="UP001219862">
    <property type="component" value="Unassembled WGS sequence"/>
</dbReference>
<accession>A0ABT5KLQ1</accession>
<feature type="signal peptide" evidence="1">
    <location>
        <begin position="1"/>
        <end position="29"/>
    </location>
</feature>
<proteinExistence type="predicted"/>
<gene>
    <name evidence="2" type="ORF">PRZ01_01285</name>
</gene>
<dbReference type="EMBL" id="JAQQXS010000001">
    <property type="protein sequence ID" value="MDC8783823.1"/>
    <property type="molecule type" value="Genomic_DNA"/>
</dbReference>
<dbReference type="RefSeq" id="WP_273594933.1">
    <property type="nucleotide sequence ID" value="NZ_JAQQXS010000001.1"/>
</dbReference>
<protein>
    <submittedName>
        <fullName evidence="2">Cytochrome C</fullName>
    </submittedName>
</protein>
<organism evidence="2 3">
    <name type="scientific">Roseateles koreensis</name>
    <dbReference type="NCBI Taxonomy" id="2987526"/>
    <lineage>
        <taxon>Bacteria</taxon>
        <taxon>Pseudomonadati</taxon>
        <taxon>Pseudomonadota</taxon>
        <taxon>Betaproteobacteria</taxon>
        <taxon>Burkholderiales</taxon>
        <taxon>Sphaerotilaceae</taxon>
        <taxon>Roseateles</taxon>
    </lineage>
</organism>
<feature type="chain" id="PRO_5047491558" evidence="1">
    <location>
        <begin position="30"/>
        <end position="457"/>
    </location>
</feature>
<reference evidence="2 3" key="1">
    <citation type="submission" date="2022-10" db="EMBL/GenBank/DDBJ databases">
        <title>paucibacter sp. hw8 Genome sequencing.</title>
        <authorList>
            <person name="Park S."/>
        </authorList>
    </citation>
    <scope>NUCLEOTIDE SEQUENCE [LARGE SCALE GENOMIC DNA]</scope>
    <source>
        <strain evidence="3">hw8</strain>
    </source>
</reference>
<evidence type="ECO:0000313" key="3">
    <source>
        <dbReference type="Proteomes" id="UP001219862"/>
    </source>
</evidence>
<evidence type="ECO:0000313" key="2">
    <source>
        <dbReference type="EMBL" id="MDC8783823.1"/>
    </source>
</evidence>
<keyword evidence="1" id="KW-0732">Signal</keyword>
<name>A0ABT5KLQ1_9BURK</name>